<evidence type="ECO:0008006" key="3">
    <source>
        <dbReference type="Google" id="ProtNLM"/>
    </source>
</evidence>
<dbReference type="EMBL" id="CP013244">
    <property type="protein sequence ID" value="ANP46390.1"/>
    <property type="molecule type" value="Genomic_DNA"/>
</dbReference>
<dbReference type="Pfam" id="PF05960">
    <property type="entry name" value="DUF885"/>
    <property type="match status" value="1"/>
</dbReference>
<dbReference type="Proteomes" id="UP000092498">
    <property type="component" value="Chromosome"/>
</dbReference>
<dbReference type="AlphaFoldDB" id="A0A1B1AIP4"/>
<sequence>MPRQLTAYDSGGLEILALRAEAQAALGDRFDVRDFHDRVLEHGSVPLTTLRANVTEWIAAERDRH</sequence>
<gene>
    <name evidence="1" type="ORF">ATE48_10915</name>
</gene>
<dbReference type="RefSeq" id="WP_066771390.1">
    <property type="nucleotide sequence ID" value="NZ_CP013244.1"/>
</dbReference>
<evidence type="ECO:0000313" key="1">
    <source>
        <dbReference type="EMBL" id="ANP46390.1"/>
    </source>
</evidence>
<dbReference type="KEGG" id="cbot:ATE48_10915"/>
<evidence type="ECO:0000313" key="2">
    <source>
        <dbReference type="Proteomes" id="UP000092498"/>
    </source>
</evidence>
<dbReference type="PANTHER" id="PTHR33361">
    <property type="entry name" value="GLR0591 PROTEIN"/>
    <property type="match status" value="1"/>
</dbReference>
<organism evidence="1 2">
    <name type="scientific">Candidatus Viadribacter manganicus</name>
    <dbReference type="NCBI Taxonomy" id="1759059"/>
    <lineage>
        <taxon>Bacteria</taxon>
        <taxon>Pseudomonadati</taxon>
        <taxon>Pseudomonadota</taxon>
        <taxon>Alphaproteobacteria</taxon>
        <taxon>Hyphomonadales</taxon>
        <taxon>Hyphomonadaceae</taxon>
        <taxon>Candidatus Viadribacter</taxon>
    </lineage>
</organism>
<protein>
    <recommendedName>
        <fullName evidence="3">DUF885 domain-containing protein</fullName>
    </recommendedName>
</protein>
<accession>A0A1B1AIP4</accession>
<dbReference type="STRING" id="1759059.ATE48_10915"/>
<reference evidence="1 2" key="1">
    <citation type="submission" date="2015-11" db="EMBL/GenBank/DDBJ databases">
        <title>Whole-Genome Sequence of Candidatus Oderbacter manganicum from the National Park Lower Oder Valley, Germany.</title>
        <authorList>
            <person name="Braun B."/>
            <person name="Liere K."/>
            <person name="Szewzyk U."/>
        </authorList>
    </citation>
    <scope>NUCLEOTIDE SEQUENCE [LARGE SCALE GENOMIC DNA]</scope>
    <source>
        <strain evidence="1 2">OTSz_A_272</strain>
    </source>
</reference>
<dbReference type="InParanoid" id="A0A1B1AIP4"/>
<keyword evidence="2" id="KW-1185">Reference proteome</keyword>
<name>A0A1B1AIP4_9PROT</name>
<proteinExistence type="predicted"/>
<dbReference type="PANTHER" id="PTHR33361:SF2">
    <property type="entry name" value="DUF885 DOMAIN-CONTAINING PROTEIN"/>
    <property type="match status" value="1"/>
</dbReference>
<dbReference type="InterPro" id="IPR010281">
    <property type="entry name" value="DUF885"/>
</dbReference>